<proteinExistence type="predicted"/>
<feature type="domain" description="AMP-dependent synthetase/ligase" evidence="1">
    <location>
        <begin position="45"/>
        <end position="423"/>
    </location>
</feature>
<keyword evidence="3" id="KW-1185">Reference proteome</keyword>
<gene>
    <name evidence="2" type="ORF">GCM10011487_14510</name>
</gene>
<evidence type="ECO:0000313" key="3">
    <source>
        <dbReference type="Proteomes" id="UP000445000"/>
    </source>
</evidence>
<dbReference type="Pfam" id="PF00501">
    <property type="entry name" value="AMP-binding"/>
    <property type="match status" value="1"/>
</dbReference>
<organism evidence="2 3">
    <name type="scientific">Steroidobacter agaridevorans</name>
    <dbReference type="NCBI Taxonomy" id="2695856"/>
    <lineage>
        <taxon>Bacteria</taxon>
        <taxon>Pseudomonadati</taxon>
        <taxon>Pseudomonadota</taxon>
        <taxon>Gammaproteobacteria</taxon>
        <taxon>Steroidobacterales</taxon>
        <taxon>Steroidobacteraceae</taxon>
        <taxon>Steroidobacter</taxon>
    </lineage>
</organism>
<comment type="caution">
    <text evidence="2">The sequence shown here is derived from an EMBL/GenBank/DDBJ whole genome shotgun (WGS) entry which is preliminary data.</text>
</comment>
<name>A0A829Y926_9GAMM</name>
<evidence type="ECO:0000313" key="2">
    <source>
        <dbReference type="EMBL" id="GFE79451.1"/>
    </source>
</evidence>
<dbReference type="SUPFAM" id="SSF56801">
    <property type="entry name" value="Acetyl-CoA synthetase-like"/>
    <property type="match status" value="1"/>
</dbReference>
<accession>A0A829Y926</accession>
<dbReference type="InterPro" id="IPR000873">
    <property type="entry name" value="AMP-dep_synth/lig_dom"/>
</dbReference>
<dbReference type="Gene3D" id="3.40.50.12780">
    <property type="entry name" value="N-terminal domain of ligase-like"/>
    <property type="match status" value="1"/>
</dbReference>
<dbReference type="InterPro" id="IPR042099">
    <property type="entry name" value="ANL_N_sf"/>
</dbReference>
<reference evidence="3" key="1">
    <citation type="submission" date="2020-01" db="EMBL/GenBank/DDBJ databases">
        <title>'Steroidobacter agaridevorans' sp. nov., agar-degrading bacteria isolated from rhizosphere soils.</title>
        <authorList>
            <person name="Ikenaga M."/>
            <person name="Kataoka M."/>
            <person name="Murouchi A."/>
            <person name="Katsuragi S."/>
            <person name="Sakai M."/>
        </authorList>
    </citation>
    <scope>NUCLEOTIDE SEQUENCE [LARGE SCALE GENOMIC DNA]</scope>
    <source>
        <strain evidence="3">YU21-B</strain>
    </source>
</reference>
<dbReference type="RefSeq" id="WP_161811119.1">
    <property type="nucleotide sequence ID" value="NZ_BLJN01000001.1"/>
</dbReference>
<evidence type="ECO:0000259" key="1">
    <source>
        <dbReference type="Pfam" id="PF00501"/>
    </source>
</evidence>
<dbReference type="PANTHER" id="PTHR24096:SF420">
    <property type="entry name" value="LONG-CHAIN-FATTY-ACID--COA LIGASE-RELATED"/>
    <property type="match status" value="1"/>
</dbReference>
<dbReference type="AlphaFoldDB" id="A0A829Y926"/>
<dbReference type="Proteomes" id="UP000445000">
    <property type="component" value="Unassembled WGS sequence"/>
</dbReference>
<sequence>MAKDELDWTADPFHTRFEPRAGGSVLLQPQGTLPAYPARLMDWLEHWAGVAPARTLVARRVHGGGWKNVSYCEMLECVRRVAAGLATRNLSDQRPILIVSGNSIEHLVLSFAAMWAGIPFCPMSPAYSLASADLGKARYVIELLTPGMVAAFDTPSFSSTLMKLVSPDTEIVGDAPLADREVTTLAQLEAPVTSELDIRHRNTDRDTITKFLLTSGSTGQPKVVITTNRMVCSNAMMQRQSMPFLVDEPPVVVDWLPWSHTFGGSHIVGLVLSNGGTLYIDDGRPTPAGIAETIRNLREISPTVYFNVPKGFEMIAQHLRDDGELRRCFYWRLRAYFFAGASLAQHTWDALDTMSLQERRLTTPMLSGLGATETGPAVTFTTPAMGRAGVVGLPASGSLVKLAPVNEKLEIRVRSPSVTPGYWRQPLLTAEAFDDEGFYRLGDAVRLLDQNDPTRGLVFDGRIGEDFKLSNGSWVSVGPLRAELIAQLAPFVQDVVIACPDADYLTALIVPDVAACARALRLSHTPSHEEIAGDAVIKGLLRACLRVHARRNASSTRHIRRAHLLPSPPSLDHGEVTDKGSINQRAVLRNRSQLVAALYASVRRGDVIDIDEPSA</sequence>
<protein>
    <submittedName>
        <fullName evidence="2">Feruloyl-CoA synthase</fullName>
    </submittedName>
</protein>
<dbReference type="EMBL" id="BLJN01000001">
    <property type="protein sequence ID" value="GFE79451.1"/>
    <property type="molecule type" value="Genomic_DNA"/>
</dbReference>
<dbReference type="PANTHER" id="PTHR24096">
    <property type="entry name" value="LONG-CHAIN-FATTY-ACID--COA LIGASE"/>
    <property type="match status" value="1"/>
</dbReference>
<dbReference type="GO" id="GO:0016405">
    <property type="term" value="F:CoA-ligase activity"/>
    <property type="evidence" value="ECO:0007669"/>
    <property type="project" value="TreeGrafter"/>
</dbReference>